<dbReference type="Pfam" id="PF22763">
    <property type="entry name" value="NrS1-1_pol-like_HBD"/>
    <property type="match status" value="1"/>
</dbReference>
<sequence length="794" mass="87005">MKAYDQWVVWKYEQRDGVSKPTKVPYCPRWATKAAVDNPKTWGSFIDALQAYNSGKVDGIGFVLTAEDPFGFVDLDNAWQKNENGVPLHDDPQAVHNVQLKIFNGFDSYAERSPSGEGLHIICKTPNVPNGRKRSSVEVYTSKRFMTMTGEVFHDRPIAERGEVFEILWKELGGPARALNAIGDVEQKQSDEEVLKAARGASNGVKFGDLWDGDWQKYYQSQSEADFAVVDILAFYTQNREQLNRMFRSCALGQRDKAQRDDYMEYMVNKSFDRMLKPIDVDWFKMALDEQIAAVDANGAAEGPTAPASDSGLIAMPGMVNANPPDATPVMTHRTAAVNDVIVPPGLIGEITQYIFETSRRPVMEIALAGALSFMAGIVGRGYNVSGTGLNQYIMLLAPTGTGKEAIAGGVNRLAEAVAWGPEGVSSKGIRNYIGPAEIASGPGLVRWFERSKSFVSILGEIGITLKRLSSQMATSHEKQLLKVWLDLYNKSGAGDMLNPSAYSDSTKNTEAVASPAFSMFGESVPENFYGSLDETMVASGLLPRFTIIEYNGPRPPLNKYNGNAGPSPSLLGNLRALVAKVDGINNAVPHKPINIPFSREADKLLDDFDAYADTQINANQGEVTKQLWNRAHLKAMKLAALVAVGQNWHNPVIDYDAAKWASDFVARDISSLLAKFASGEIGGSIDMQCHNDVIKFINKVVRMSPEEAVAKYKTTPALQSMGVLTLSVISRGVLQRASFRGAKNGSTNALKATLQHMLDCGELRELGSKDKERFNVSSRCFVVNDVSIINDRH</sequence>
<feature type="domain" description="NrS-1 polymerase-like HBD" evidence="1">
    <location>
        <begin position="222"/>
        <end position="273"/>
    </location>
</feature>
<dbReference type="KEGG" id="vg:79585548"/>
<reference evidence="2 3" key="1">
    <citation type="submission" date="2019-11" db="EMBL/GenBank/DDBJ databases">
        <authorList>
            <person name="Hylling O."/>
            <person name="Hansen L.H."/>
            <person name="Johansen A."/>
        </authorList>
    </citation>
    <scope>NUCLEOTIDE SEQUENCE [LARGE SCALE GENOMIC DNA]</scope>
</reference>
<evidence type="ECO:0000313" key="3">
    <source>
        <dbReference type="Proteomes" id="UP000502376"/>
    </source>
</evidence>
<dbReference type="EMBL" id="MN734437">
    <property type="protein sequence ID" value="QJD54417.1"/>
    <property type="molecule type" value="Genomic_DNA"/>
</dbReference>
<keyword evidence="2" id="KW-0067">ATP-binding</keyword>
<protein>
    <submittedName>
        <fullName evidence="2">DNA primase/helicase</fullName>
    </submittedName>
</protein>
<proteinExistence type="predicted"/>
<keyword evidence="2" id="KW-0347">Helicase</keyword>
<accession>A0A6M3T7Z2</accession>
<organism evidence="2 3">
    <name type="scientific">Sphingomonas phage Eidolon</name>
    <dbReference type="NCBI Taxonomy" id="2686311"/>
    <lineage>
        <taxon>Viruses</taxon>
        <taxon>Duplodnaviria</taxon>
        <taxon>Heunggongvirae</taxon>
        <taxon>Uroviricota</taxon>
        <taxon>Caudoviricetes</taxon>
        <taxon>Johnpaulvirinae</taxon>
        <taxon>Eidolonvirus</taxon>
        <taxon>Eidolonvirus eidolon</taxon>
    </lineage>
</organism>
<keyword evidence="2" id="KW-0547">Nucleotide-binding</keyword>
<dbReference type="RefSeq" id="YP_010738183.1">
    <property type="nucleotide sequence ID" value="NC_073023.1"/>
</dbReference>
<keyword evidence="3" id="KW-1185">Reference proteome</keyword>
<name>A0A6M3T7Z2_9CAUD</name>
<evidence type="ECO:0000313" key="2">
    <source>
        <dbReference type="EMBL" id="QJD54417.1"/>
    </source>
</evidence>
<evidence type="ECO:0000259" key="1">
    <source>
        <dbReference type="Pfam" id="PF22763"/>
    </source>
</evidence>
<dbReference type="GO" id="GO:0004386">
    <property type="term" value="F:helicase activity"/>
    <property type="evidence" value="ECO:0007669"/>
    <property type="project" value="UniProtKB-KW"/>
</dbReference>
<dbReference type="InterPro" id="IPR054468">
    <property type="entry name" value="NrSPol-like_HBD"/>
</dbReference>
<dbReference type="Proteomes" id="UP000502376">
    <property type="component" value="Segment"/>
</dbReference>
<dbReference type="GeneID" id="79585548"/>
<keyword evidence="2" id="KW-0378">Hydrolase</keyword>